<accession>A0A2D3UV21</accession>
<dbReference type="InterPro" id="IPR002912">
    <property type="entry name" value="ACT_dom"/>
</dbReference>
<dbReference type="CDD" id="cd04905">
    <property type="entry name" value="ACT_CM-PDT"/>
    <property type="match status" value="1"/>
</dbReference>
<keyword evidence="4" id="KW-0057">Aromatic amino acid biosynthesis</keyword>
<evidence type="ECO:0000256" key="1">
    <source>
        <dbReference type="ARBA" id="ARBA00004741"/>
    </source>
</evidence>
<evidence type="ECO:0000256" key="7">
    <source>
        <dbReference type="ARBA" id="ARBA00047848"/>
    </source>
</evidence>
<evidence type="ECO:0000259" key="10">
    <source>
        <dbReference type="PROSITE" id="PS51671"/>
    </source>
</evidence>
<evidence type="ECO:0000256" key="8">
    <source>
        <dbReference type="SAM" id="MobiDB-lite"/>
    </source>
</evidence>
<dbReference type="STRING" id="112498.A0A2D3UV21"/>
<keyword evidence="3" id="KW-0028">Amino-acid biosynthesis</keyword>
<feature type="compositionally biased region" description="Acidic residues" evidence="8">
    <location>
        <begin position="207"/>
        <end position="219"/>
    </location>
</feature>
<dbReference type="OrthoDB" id="983542at2759"/>
<protein>
    <recommendedName>
        <fullName evidence="2">prephenate dehydratase</fullName>
        <ecNumber evidence="2">4.2.1.51</ecNumber>
    </recommendedName>
</protein>
<proteinExistence type="predicted"/>
<keyword evidence="5" id="KW-0584">Phenylalanine biosynthesis</keyword>
<name>A0A2D3UV21_9PEZI</name>
<dbReference type="GO" id="GO:0005737">
    <property type="term" value="C:cytoplasm"/>
    <property type="evidence" value="ECO:0007669"/>
    <property type="project" value="TreeGrafter"/>
</dbReference>
<feature type="region of interest" description="Disordered" evidence="8">
    <location>
        <begin position="197"/>
        <end position="219"/>
    </location>
</feature>
<dbReference type="InterPro" id="IPR045865">
    <property type="entry name" value="ACT-like_dom_sf"/>
</dbReference>
<evidence type="ECO:0000256" key="2">
    <source>
        <dbReference type="ARBA" id="ARBA00013147"/>
    </source>
</evidence>
<sequence length="311" mass="34666">MADEEEKPQVAFLGPKATYTHQAALLKFPPSKYTHISHPTITSIFQAIQAKKVPHGVVPFENSSNGPVGFTLDLFADPNLLYPSPLIEAEIYLPVHHCLVGHTVPTDNFNKITKLYSHPQAWTQCSHFLDTHFPTTERIDVSSTSRGAELVAADTSGTSAAISSKLAAELNQVPVLAEGIEDIKGNTTRFFVLRHEDSPLTFPPSKDDDDDSQPPSEEEQEWKSLISFRLKQGRQSGALAESLGVFAKHGVNLTSILSRPSREAAWHYVFFVEVQGRRRRERGSRVDVALEELGRVVEGWRWLGSWVDQRT</sequence>
<evidence type="ECO:0000313" key="12">
    <source>
        <dbReference type="Proteomes" id="UP000225277"/>
    </source>
</evidence>
<dbReference type="InterPro" id="IPR001086">
    <property type="entry name" value="Preph_deHydtase"/>
</dbReference>
<evidence type="ECO:0000256" key="6">
    <source>
        <dbReference type="ARBA" id="ARBA00023239"/>
    </source>
</evidence>
<evidence type="ECO:0000259" key="9">
    <source>
        <dbReference type="PROSITE" id="PS51171"/>
    </source>
</evidence>
<evidence type="ECO:0000313" key="11">
    <source>
        <dbReference type="EMBL" id="CZT21522.1"/>
    </source>
</evidence>
<evidence type="ECO:0000256" key="5">
    <source>
        <dbReference type="ARBA" id="ARBA00023222"/>
    </source>
</evidence>
<dbReference type="SUPFAM" id="SSF55021">
    <property type="entry name" value="ACT-like"/>
    <property type="match status" value="1"/>
</dbReference>
<dbReference type="Gene3D" id="3.30.70.260">
    <property type="match status" value="1"/>
</dbReference>
<dbReference type="Proteomes" id="UP000225277">
    <property type="component" value="Unassembled WGS sequence"/>
</dbReference>
<dbReference type="RefSeq" id="XP_023628411.1">
    <property type="nucleotide sequence ID" value="XM_023772643.1"/>
</dbReference>
<dbReference type="PROSITE" id="PS51171">
    <property type="entry name" value="PREPHENATE_DEHYDR_3"/>
    <property type="match status" value="1"/>
</dbReference>
<comment type="catalytic activity">
    <reaction evidence="7">
        <text>prephenate + H(+) = 3-phenylpyruvate + CO2 + H2O</text>
        <dbReference type="Rhea" id="RHEA:21648"/>
        <dbReference type="ChEBI" id="CHEBI:15377"/>
        <dbReference type="ChEBI" id="CHEBI:15378"/>
        <dbReference type="ChEBI" id="CHEBI:16526"/>
        <dbReference type="ChEBI" id="CHEBI:18005"/>
        <dbReference type="ChEBI" id="CHEBI:29934"/>
        <dbReference type="EC" id="4.2.1.51"/>
    </reaction>
</comment>
<dbReference type="SUPFAM" id="SSF53850">
    <property type="entry name" value="Periplasmic binding protein-like II"/>
    <property type="match status" value="1"/>
</dbReference>
<gene>
    <name evidence="11" type="ORF">RCC_07385</name>
</gene>
<dbReference type="GO" id="GO:0004664">
    <property type="term" value="F:prephenate dehydratase activity"/>
    <property type="evidence" value="ECO:0007669"/>
    <property type="project" value="UniProtKB-EC"/>
</dbReference>
<dbReference type="UniPathway" id="UPA00121">
    <property type="reaction ID" value="UER00345"/>
</dbReference>
<comment type="pathway">
    <text evidence="1">Amino-acid biosynthesis; L-phenylalanine biosynthesis; phenylpyruvate from prephenate: step 1/1.</text>
</comment>
<keyword evidence="12" id="KW-1185">Reference proteome</keyword>
<dbReference type="FunFam" id="3.40.190.10:FF:000034">
    <property type="entry name" value="Chorismate mutase/prephenate dehydratase"/>
    <property type="match status" value="1"/>
</dbReference>
<feature type="domain" description="Prephenate dehydratase" evidence="9">
    <location>
        <begin position="9"/>
        <end position="195"/>
    </location>
</feature>
<dbReference type="GO" id="GO:0009094">
    <property type="term" value="P:L-phenylalanine biosynthetic process"/>
    <property type="evidence" value="ECO:0007669"/>
    <property type="project" value="UniProtKB-UniPathway"/>
</dbReference>
<organism evidence="11 12">
    <name type="scientific">Ramularia collo-cygni</name>
    <dbReference type="NCBI Taxonomy" id="112498"/>
    <lineage>
        <taxon>Eukaryota</taxon>
        <taxon>Fungi</taxon>
        <taxon>Dikarya</taxon>
        <taxon>Ascomycota</taxon>
        <taxon>Pezizomycotina</taxon>
        <taxon>Dothideomycetes</taxon>
        <taxon>Dothideomycetidae</taxon>
        <taxon>Mycosphaerellales</taxon>
        <taxon>Mycosphaerellaceae</taxon>
        <taxon>Ramularia</taxon>
    </lineage>
</organism>
<dbReference type="Pfam" id="PF01842">
    <property type="entry name" value="ACT"/>
    <property type="match status" value="1"/>
</dbReference>
<dbReference type="EC" id="4.2.1.51" evidence="2"/>
<feature type="domain" description="ACT" evidence="10">
    <location>
        <begin position="227"/>
        <end position="305"/>
    </location>
</feature>
<dbReference type="Gene3D" id="3.40.190.10">
    <property type="entry name" value="Periplasmic binding protein-like II"/>
    <property type="match status" value="2"/>
</dbReference>
<evidence type="ECO:0000256" key="3">
    <source>
        <dbReference type="ARBA" id="ARBA00022605"/>
    </source>
</evidence>
<dbReference type="Pfam" id="PF00800">
    <property type="entry name" value="PDT"/>
    <property type="match status" value="1"/>
</dbReference>
<dbReference type="PANTHER" id="PTHR21022">
    <property type="entry name" value="PREPHENATE DEHYDRATASE P PROTEIN"/>
    <property type="match status" value="1"/>
</dbReference>
<keyword evidence="6" id="KW-0456">Lyase</keyword>
<dbReference type="PIRSF" id="PIRSF001500">
    <property type="entry name" value="Chor_mut_pdt_Ppr"/>
    <property type="match status" value="1"/>
</dbReference>
<dbReference type="PANTHER" id="PTHR21022:SF19">
    <property type="entry name" value="PREPHENATE DEHYDRATASE-RELATED"/>
    <property type="match status" value="1"/>
</dbReference>
<reference evidence="11 12" key="1">
    <citation type="submission" date="2016-03" db="EMBL/GenBank/DDBJ databases">
        <authorList>
            <person name="Ploux O."/>
        </authorList>
    </citation>
    <scope>NUCLEOTIDE SEQUENCE [LARGE SCALE GENOMIC DNA]</scope>
    <source>
        <strain evidence="11 12">URUG2</strain>
    </source>
</reference>
<dbReference type="InterPro" id="IPR008242">
    <property type="entry name" value="Chor_mutase/pphenate_deHydtase"/>
</dbReference>
<evidence type="ECO:0000256" key="4">
    <source>
        <dbReference type="ARBA" id="ARBA00023141"/>
    </source>
</evidence>
<dbReference type="CDD" id="cd13532">
    <property type="entry name" value="PBP2_PDT_like"/>
    <property type="match status" value="1"/>
</dbReference>
<dbReference type="EMBL" id="FJUY01000011">
    <property type="protein sequence ID" value="CZT21522.1"/>
    <property type="molecule type" value="Genomic_DNA"/>
</dbReference>
<dbReference type="AlphaFoldDB" id="A0A2D3UV21"/>
<dbReference type="GeneID" id="35602503"/>
<dbReference type="PROSITE" id="PS51671">
    <property type="entry name" value="ACT"/>
    <property type="match status" value="1"/>
</dbReference>